<feature type="repeat" description="TPR" evidence="3">
    <location>
        <begin position="182"/>
        <end position="215"/>
    </location>
</feature>
<dbReference type="RefSeq" id="WP_127052474.1">
    <property type="nucleotide sequence ID" value="NZ_RSCM01000002.1"/>
</dbReference>
<feature type="repeat" description="TPR" evidence="3">
    <location>
        <begin position="420"/>
        <end position="453"/>
    </location>
</feature>
<evidence type="ECO:0000259" key="4">
    <source>
        <dbReference type="Pfam" id="PF04577"/>
    </source>
</evidence>
<feature type="repeat" description="TPR" evidence="3">
    <location>
        <begin position="114"/>
        <end position="147"/>
    </location>
</feature>
<reference evidence="5 6" key="1">
    <citation type="journal article" date="2019" name="Genome Biol. Evol.">
        <title>Day and night: Metabolic profiles and evolutionary relationships of six axenic non-marine cyanobacteria.</title>
        <authorList>
            <person name="Will S.E."/>
            <person name="Henke P."/>
            <person name="Boedeker C."/>
            <person name="Huang S."/>
            <person name="Brinkmann H."/>
            <person name="Rohde M."/>
            <person name="Jarek M."/>
            <person name="Friedl T."/>
            <person name="Seufert S."/>
            <person name="Schumacher M."/>
            <person name="Overmann J."/>
            <person name="Neumann-Schaal M."/>
            <person name="Petersen J."/>
        </authorList>
    </citation>
    <scope>NUCLEOTIDE SEQUENCE [LARGE SCALE GENOMIC DNA]</scope>
    <source>
        <strain evidence="5 6">SAG 1403-4b</strain>
    </source>
</reference>
<dbReference type="Pfam" id="PF04577">
    <property type="entry name" value="Glyco_transf_61"/>
    <property type="match status" value="1"/>
</dbReference>
<feature type="repeat" description="TPR" evidence="3">
    <location>
        <begin position="3"/>
        <end position="36"/>
    </location>
</feature>
<dbReference type="PANTHER" id="PTHR44943:SF4">
    <property type="entry name" value="TPR REPEAT-CONTAINING PROTEIN MJ0798"/>
    <property type="match status" value="1"/>
</dbReference>
<comment type="caution">
    <text evidence="5">The sequence shown here is derived from an EMBL/GenBank/DDBJ whole genome shotgun (WGS) entry which is preliminary data.</text>
</comment>
<evidence type="ECO:0000256" key="2">
    <source>
        <dbReference type="ARBA" id="ARBA00022803"/>
    </source>
</evidence>
<protein>
    <recommendedName>
        <fullName evidence="4">Glycosyltransferase 61 catalytic domain-containing protein</fullName>
    </recommendedName>
</protein>
<feature type="domain" description="Glycosyltransferase 61 catalytic" evidence="4">
    <location>
        <begin position="624"/>
        <end position="798"/>
    </location>
</feature>
<dbReference type="GO" id="GO:0016757">
    <property type="term" value="F:glycosyltransferase activity"/>
    <property type="evidence" value="ECO:0007669"/>
    <property type="project" value="InterPro"/>
</dbReference>
<organism evidence="5 6">
    <name type="scientific">Trichormus variabilis SAG 1403-4b</name>
    <dbReference type="NCBI Taxonomy" id="447716"/>
    <lineage>
        <taxon>Bacteria</taxon>
        <taxon>Bacillati</taxon>
        <taxon>Cyanobacteriota</taxon>
        <taxon>Cyanophyceae</taxon>
        <taxon>Nostocales</taxon>
        <taxon>Nostocaceae</taxon>
        <taxon>Trichormus</taxon>
    </lineage>
</organism>
<dbReference type="Gene3D" id="1.25.40.10">
    <property type="entry name" value="Tetratricopeptide repeat domain"/>
    <property type="match status" value="2"/>
</dbReference>
<dbReference type="SUPFAM" id="SSF48452">
    <property type="entry name" value="TPR-like"/>
    <property type="match status" value="2"/>
</dbReference>
<dbReference type="Pfam" id="PF12895">
    <property type="entry name" value="ANAPC3"/>
    <property type="match status" value="1"/>
</dbReference>
<proteinExistence type="predicted"/>
<dbReference type="InterPro" id="IPR019734">
    <property type="entry name" value="TPR_rpt"/>
</dbReference>
<dbReference type="Pfam" id="PF14559">
    <property type="entry name" value="TPR_19"/>
    <property type="match status" value="2"/>
</dbReference>
<dbReference type="PROSITE" id="PS50005">
    <property type="entry name" value="TPR"/>
    <property type="match status" value="8"/>
</dbReference>
<keyword evidence="2 3" id="KW-0802">TPR repeat</keyword>
<dbReference type="InterPro" id="IPR051685">
    <property type="entry name" value="Ycf3/AcsC/BcsC/TPR_MFPF"/>
</dbReference>
<evidence type="ECO:0000256" key="3">
    <source>
        <dbReference type="PROSITE-ProRule" id="PRU00339"/>
    </source>
</evidence>
<feature type="repeat" description="TPR" evidence="3">
    <location>
        <begin position="148"/>
        <end position="181"/>
    </location>
</feature>
<dbReference type="PANTHER" id="PTHR44943">
    <property type="entry name" value="CELLULOSE SYNTHASE OPERON PROTEIN C"/>
    <property type="match status" value="1"/>
</dbReference>
<name>A0A433UYK5_ANAVA</name>
<keyword evidence="1" id="KW-0677">Repeat</keyword>
<evidence type="ECO:0000313" key="5">
    <source>
        <dbReference type="EMBL" id="RUS98891.1"/>
    </source>
</evidence>
<dbReference type="InterPro" id="IPR011990">
    <property type="entry name" value="TPR-like_helical_dom_sf"/>
</dbReference>
<dbReference type="AlphaFoldDB" id="A0A433UYK5"/>
<sequence length="864" mass="99592">MDINHLKHNADLNLQEGNFSEAISLYEKCIDLAPDLVSSYWFLGLSWLLQGNESQAQSIWLSTFTNTNFDLQEQDLQEFIGILNNKAHQYLSSQKPELAQRIYEAILEWDNSNAEVYYNLGHAVAMQGDLDTAIEHWETVIQIQPDAVDAYLNQAHILYKLEDFESAIKCYHHVLSLGRENNLIYYQIGICYTHIKEWDLAINYLEKSIQIKADYAPAYGDLALAFIQIGNFDQGIEYIHKAIQLNPQFSQDLISILESQKITLSNINIDGIEFISLINNPHHQKSDLYFYLSQTLSLKYPEIAYKLLQQAVEIDPQNLNISLALSKILLEQDKITESMAMLSKIMHIHNHEDIYYVMSQCWLKLENYQQAIVYLKKVIAINPNFIESYYLLGMALFRSGNIEEAISILKQQLQKEPNSPVTLAYLGFILAQNNQFKESIVCFKRAIEINSDITAFVETLINVINQEKTKTLIENLDLSQIQPILPPTYFYESTQDWVQNNLLGQSNYVAIHPEIDVSLNYPKSLDNSIHFSFRFGNIVKLPSSFVATIPQGRFWLSSDQTQSAIMTDESHFLADLSPDFPILSPNHPDKNPSQHAVFSVPKLPPIHLFEGTVAVLAGLANNIYFHWMLDVLPRWELLRIKGINFSEIDYFVADNSLPFQRETLNLLDIPENKQININKIHHIQASQLIVPSFPGCVAWMPKWTCDFLKQQFLQPEYVKFTSPQKRIYITRKLAKNRRLLNEDEIFDLLEDYGFETVILESMSVLEQAALFSQAEVIISPHGSGLTNLVFCQPGTQVIELFSPNYVYHCYWWISNLVGLDYYYLTGETLPGWHLHHFIYPRNFTEDIWINSKNLLNLLQLAGIN</sequence>
<evidence type="ECO:0000256" key="1">
    <source>
        <dbReference type="ARBA" id="ARBA00022737"/>
    </source>
</evidence>
<evidence type="ECO:0000313" key="6">
    <source>
        <dbReference type="Proteomes" id="UP000276103"/>
    </source>
</evidence>
<dbReference type="SMART" id="SM00028">
    <property type="entry name" value="TPR"/>
    <property type="match status" value="9"/>
</dbReference>
<accession>A0A433UYK5</accession>
<dbReference type="PROSITE" id="PS50293">
    <property type="entry name" value="TPR_REGION"/>
    <property type="match status" value="2"/>
</dbReference>
<feature type="repeat" description="TPR" evidence="3">
    <location>
        <begin position="352"/>
        <end position="385"/>
    </location>
</feature>
<dbReference type="InterPro" id="IPR049625">
    <property type="entry name" value="Glyco_transf_61_cat"/>
</dbReference>
<gene>
    <name evidence="5" type="ORF">DSM107003_09100</name>
</gene>
<dbReference type="EMBL" id="RSCM01000002">
    <property type="protein sequence ID" value="RUS98891.1"/>
    <property type="molecule type" value="Genomic_DNA"/>
</dbReference>
<feature type="repeat" description="TPR" evidence="3">
    <location>
        <begin position="216"/>
        <end position="249"/>
    </location>
</feature>
<keyword evidence="6" id="KW-1185">Reference proteome</keyword>
<feature type="repeat" description="TPR" evidence="3">
    <location>
        <begin position="386"/>
        <end position="419"/>
    </location>
</feature>
<dbReference type="OrthoDB" id="182122at2"/>
<dbReference type="Proteomes" id="UP000276103">
    <property type="component" value="Unassembled WGS sequence"/>
</dbReference>
<dbReference type="Pfam" id="PF13181">
    <property type="entry name" value="TPR_8"/>
    <property type="match status" value="3"/>
</dbReference>